<dbReference type="InterPro" id="IPR018389">
    <property type="entry name" value="DctP_fam"/>
</dbReference>
<evidence type="ECO:0008006" key="3">
    <source>
        <dbReference type="Google" id="ProtNLM"/>
    </source>
</evidence>
<name>A0A7C2PB92_UNCW3</name>
<dbReference type="GO" id="GO:0055085">
    <property type="term" value="P:transmembrane transport"/>
    <property type="evidence" value="ECO:0007669"/>
    <property type="project" value="InterPro"/>
</dbReference>
<evidence type="ECO:0000256" key="1">
    <source>
        <dbReference type="ARBA" id="ARBA00022729"/>
    </source>
</evidence>
<protein>
    <recommendedName>
        <fullName evidence="3">TRAP transporter substrate-binding protein</fullName>
    </recommendedName>
</protein>
<dbReference type="NCBIfam" id="NF037995">
    <property type="entry name" value="TRAP_S1"/>
    <property type="match status" value="1"/>
</dbReference>
<reference evidence="2" key="1">
    <citation type="journal article" date="2020" name="mSystems">
        <title>Genome- and Community-Level Interaction Insights into Carbon Utilization and Element Cycling Functions of Hydrothermarchaeota in Hydrothermal Sediment.</title>
        <authorList>
            <person name="Zhou Z."/>
            <person name="Liu Y."/>
            <person name="Xu W."/>
            <person name="Pan J."/>
            <person name="Luo Z.H."/>
            <person name="Li M."/>
        </authorList>
    </citation>
    <scope>NUCLEOTIDE SEQUENCE [LARGE SCALE GENOMIC DNA]</scope>
    <source>
        <strain evidence="2">SpSt-34</strain>
    </source>
</reference>
<dbReference type="AlphaFoldDB" id="A0A7C2PB92"/>
<dbReference type="SUPFAM" id="SSF53850">
    <property type="entry name" value="Periplasmic binding protein-like II"/>
    <property type="match status" value="1"/>
</dbReference>
<dbReference type="PANTHER" id="PTHR33376">
    <property type="match status" value="1"/>
</dbReference>
<gene>
    <name evidence="2" type="ORF">ENQ77_09800</name>
</gene>
<dbReference type="EMBL" id="DSOL01000278">
    <property type="protein sequence ID" value="HEN28917.1"/>
    <property type="molecule type" value="Genomic_DNA"/>
</dbReference>
<dbReference type="Gene3D" id="3.40.190.170">
    <property type="entry name" value="Bacterial extracellular solute-binding protein, family 7"/>
    <property type="match status" value="1"/>
</dbReference>
<sequence length="349" mass="39953">MERRWFKGMLGVVGFFVFNFGISWGQQVIKLKFSSSFMPGEPPNVYANHTLDLVEQKTSGRVKIERFMAGALGGPYEQLGLVRSGAVDIVSLHVDQFPQDLPLFQVTNTEVLLPHDVGLKMVTAIVHEKPETKKIFEEEQKRNNIKILHLYCNGPTGITLKFDGKTLADLKGKKINAIAPFHRKVWEELGVIPVNVSIPELYESLSRGVIDGIFMATAANVPLKWYEVAKSHLVLGQHTIFSTPLAFNLDKWNKLPEEVKKAFLEASYETAQWSTKQIEKVLEDTYKKFEERGAKVRRLSDEEVKKFFTVLFKYSTEDWLKRCKDAGKEKEAQVVLKYWEEVRWGKKAL</sequence>
<evidence type="ECO:0000313" key="2">
    <source>
        <dbReference type="EMBL" id="HEN28917.1"/>
    </source>
</evidence>
<dbReference type="Pfam" id="PF03480">
    <property type="entry name" value="DctP"/>
    <property type="match status" value="1"/>
</dbReference>
<dbReference type="PANTHER" id="PTHR33376:SF15">
    <property type="entry name" value="BLL6794 PROTEIN"/>
    <property type="match status" value="1"/>
</dbReference>
<comment type="caution">
    <text evidence="2">The sequence shown here is derived from an EMBL/GenBank/DDBJ whole genome shotgun (WGS) entry which is preliminary data.</text>
</comment>
<organism evidence="2">
    <name type="scientific">candidate division WOR-3 bacterium</name>
    <dbReference type="NCBI Taxonomy" id="2052148"/>
    <lineage>
        <taxon>Bacteria</taxon>
        <taxon>Bacteria division WOR-3</taxon>
    </lineage>
</organism>
<dbReference type="InterPro" id="IPR038404">
    <property type="entry name" value="TRAP_DctP_sf"/>
</dbReference>
<proteinExistence type="predicted"/>
<accession>A0A7C2PB92</accession>
<keyword evidence="1" id="KW-0732">Signal</keyword>